<proteinExistence type="predicted"/>
<evidence type="ECO:0000313" key="2">
    <source>
        <dbReference type="Proteomes" id="UP001403385"/>
    </source>
</evidence>
<gene>
    <name evidence="1" type="ORF">AAG747_28625</name>
</gene>
<keyword evidence="2" id="KW-1185">Reference proteome</keyword>
<dbReference type="AlphaFoldDB" id="A0AAW9SL93"/>
<dbReference type="EMBL" id="JBDKWZ010000030">
    <property type="protein sequence ID" value="MEN7551913.1"/>
    <property type="molecule type" value="Genomic_DNA"/>
</dbReference>
<dbReference type="RefSeq" id="WP_346824689.1">
    <property type="nucleotide sequence ID" value="NZ_JBDKWZ010000030.1"/>
</dbReference>
<reference evidence="1 2" key="1">
    <citation type="submission" date="2024-04" db="EMBL/GenBank/DDBJ databases">
        <title>Novel genus in family Flammeovirgaceae.</title>
        <authorList>
            <person name="Nguyen T.H."/>
            <person name="Vuong T.Q."/>
            <person name="Le H."/>
            <person name="Kim S.-G."/>
        </authorList>
    </citation>
    <scope>NUCLEOTIDE SEQUENCE [LARGE SCALE GENOMIC DNA]</scope>
    <source>
        <strain evidence="1 2">JCM 23209</strain>
    </source>
</reference>
<organism evidence="1 2">
    <name type="scientific">Rapidithrix thailandica</name>
    <dbReference type="NCBI Taxonomy" id="413964"/>
    <lineage>
        <taxon>Bacteria</taxon>
        <taxon>Pseudomonadati</taxon>
        <taxon>Bacteroidota</taxon>
        <taxon>Cytophagia</taxon>
        <taxon>Cytophagales</taxon>
        <taxon>Flammeovirgaceae</taxon>
        <taxon>Rapidithrix</taxon>
    </lineage>
</organism>
<dbReference type="Proteomes" id="UP001403385">
    <property type="component" value="Unassembled WGS sequence"/>
</dbReference>
<protein>
    <submittedName>
        <fullName evidence="1">Uncharacterized protein</fullName>
    </submittedName>
</protein>
<evidence type="ECO:0000313" key="1">
    <source>
        <dbReference type="EMBL" id="MEN7551913.1"/>
    </source>
</evidence>
<accession>A0AAW9SL93</accession>
<name>A0AAW9SL93_9BACT</name>
<sequence length="170" mass="19857">MEEDFYGIDKERAHTRALELIPEAFFWSGIDELAPFGSDEGFTALSEFRRWKRVFPDKPILGCLQWTIESVGEMEFAEYNESLLDRKRIQAQLENSDFDEHQYIYTLDVSVIATGFGQLIDEGTIDPEIKPILRLAIDRQKLWAGFASQWKFKEEYIQRLQVLSRVLKVA</sequence>
<comment type="caution">
    <text evidence="1">The sequence shown here is derived from an EMBL/GenBank/DDBJ whole genome shotgun (WGS) entry which is preliminary data.</text>
</comment>